<evidence type="ECO:0000259" key="20">
    <source>
        <dbReference type="PROSITE" id="PS51193"/>
    </source>
</evidence>
<evidence type="ECO:0000256" key="19">
    <source>
        <dbReference type="SAM" id="Phobius"/>
    </source>
</evidence>
<evidence type="ECO:0000256" key="15">
    <source>
        <dbReference type="ARBA" id="ARBA00023235"/>
    </source>
</evidence>
<feature type="domain" description="Helicase ATP-binding" evidence="20">
    <location>
        <begin position="18"/>
        <end position="415"/>
    </location>
</feature>
<evidence type="ECO:0000256" key="6">
    <source>
        <dbReference type="ARBA" id="ARBA00022723"/>
    </source>
</evidence>
<dbReference type="PANTHER" id="PTHR11472:SF47">
    <property type="entry name" value="FANCONI ANEMIA GROUP J PROTEIN"/>
    <property type="match status" value="1"/>
</dbReference>
<keyword evidence="19" id="KW-1133">Transmembrane helix</keyword>
<dbReference type="GO" id="GO:0005524">
    <property type="term" value="F:ATP binding"/>
    <property type="evidence" value="ECO:0007669"/>
    <property type="project" value="UniProtKB-KW"/>
</dbReference>
<evidence type="ECO:0000313" key="22">
    <source>
        <dbReference type="Proteomes" id="UP000825935"/>
    </source>
</evidence>
<evidence type="ECO:0000256" key="12">
    <source>
        <dbReference type="ARBA" id="ARBA00023004"/>
    </source>
</evidence>
<dbReference type="InterPro" id="IPR045028">
    <property type="entry name" value="DinG/Rad3-like"/>
</dbReference>
<evidence type="ECO:0000256" key="17">
    <source>
        <dbReference type="ARBA" id="ARBA00082714"/>
    </source>
</evidence>
<dbReference type="Pfam" id="PF13307">
    <property type="entry name" value="Helicase_C_2"/>
    <property type="match status" value="1"/>
</dbReference>
<dbReference type="InterPro" id="IPR042493">
    <property type="entry name" value="XPD_DNA_FeS"/>
</dbReference>
<dbReference type="Gene3D" id="3.40.50.300">
    <property type="entry name" value="P-loop containing nucleotide triphosphate hydrolases"/>
    <property type="match status" value="3"/>
</dbReference>
<dbReference type="Gene3D" id="1.10.275.40">
    <property type="match status" value="1"/>
</dbReference>
<dbReference type="PROSITE" id="PS51193">
    <property type="entry name" value="HELICASE_ATP_BIND_2"/>
    <property type="match status" value="1"/>
</dbReference>
<keyword evidence="22" id="KW-1185">Reference proteome</keyword>
<keyword evidence="11" id="KW-0067">ATP-binding</keyword>
<evidence type="ECO:0000256" key="9">
    <source>
        <dbReference type="ARBA" id="ARBA00022801"/>
    </source>
</evidence>
<dbReference type="GO" id="GO:0006289">
    <property type="term" value="P:nucleotide-excision repair"/>
    <property type="evidence" value="ECO:0007669"/>
    <property type="project" value="TreeGrafter"/>
</dbReference>
<evidence type="ECO:0000256" key="14">
    <source>
        <dbReference type="ARBA" id="ARBA00023204"/>
    </source>
</evidence>
<evidence type="ECO:0000256" key="3">
    <source>
        <dbReference type="ARBA" id="ARBA00008792"/>
    </source>
</evidence>
<feature type="transmembrane region" description="Helical" evidence="19">
    <location>
        <begin position="1346"/>
        <end position="1372"/>
    </location>
</feature>
<dbReference type="InterPro" id="IPR006554">
    <property type="entry name" value="Helicase-like_DEXD_c2"/>
</dbReference>
<dbReference type="GO" id="GO:0016818">
    <property type="term" value="F:hydrolase activity, acting on acid anhydrides, in phosphorus-containing anhydrides"/>
    <property type="evidence" value="ECO:0007669"/>
    <property type="project" value="InterPro"/>
</dbReference>
<dbReference type="SMART" id="SM00491">
    <property type="entry name" value="HELICc2"/>
    <property type="match status" value="1"/>
</dbReference>
<keyword evidence="14" id="KW-0234">DNA repair</keyword>
<keyword evidence="5" id="KW-0934">Plastid</keyword>
<dbReference type="InterPro" id="IPR010614">
    <property type="entry name" value="RAD3-like_helicase_DEAD"/>
</dbReference>
<dbReference type="SMART" id="SM00488">
    <property type="entry name" value="DEXDc2"/>
    <property type="match status" value="1"/>
</dbReference>
<keyword evidence="6" id="KW-0479">Metal-binding</keyword>
<dbReference type="GO" id="GO:0003677">
    <property type="term" value="F:DNA binding"/>
    <property type="evidence" value="ECO:0007669"/>
    <property type="project" value="InterPro"/>
</dbReference>
<sequence length="1396" mass="154470">MAKPDGGLCRMQRSYRIGGINVEFPYKAYSSQLAFMGKVVATLEKAHRRCPTTSSSNGLGCHALLESPTGTGKSLALLCSTLAWLQHLKSSGSRSRASPSSYASPIEHANAVSKNFLESQPPETLSSLTTADMGSESGTGVSREQIALGGGFLPEPFTTGDGIGFNPEGFSTEAGGGFLPGDTAGDGPSEGNRHSSKKRKYPVIFYATRTHSQITQVIREYRKTSYRVHMAVLAARKHYCTNKQVCKKKNIDEECKLLLKDSERSCFQFRNVHKVKQHSSLQKGGAYEIHDIEDLVGIANSVRGCAYFAARALALDAEIVFCPYGYLLNPVIRDAMEIDLNGAIVILDEAHNIEDVAREAGSIDLETSSLEALRMELEQLCALGATDFYHPLLDMVHEMLSWIYQKCDSLQQQDFEHYSCCWLGEDALSEFEQAGISSQGFEFLSQCVKKAVGAAAESETDQSHLSGFSVGILEGLFSVLSFMLKENAKHLHDFRLVVQKFVKRDAELGVTGWVSSISIWCLNPAVVFEELVSKAMSVILTSGTLSPLGSFASELGVNFEVSMEAPHVIDMKTQVWAGSIPKGLNSVPLNASYKNADAYAFQDALGKTLEELFKVTPDGALVFFPSYKLLDKLCNRWKATNQWNRLYELKQLFIEPRGQMEGFETILAEYYRAISGKPKSSSEKPKPRGGGKRILKDEPIKVSVKRQPKNGAAFLAVCRGKVSEGIDFSDKNARIVIVVGIPFPNQKDMQVVMKKQYNNQNKNLLSGDKWYCYQAFRALNQAVGRCIRHRDDYGAIILLDERYKRSSYVDYMSKWLRNSIRHVDTLEESVKELRSFFAKLEPLSSHNMISNDGAKIISSSSQKVLRYGIVSGKQSQTRFSTKDKENIDWLGTQVAATVISKTRSLKGKQPDGVAHVIEEERARERLSLTQSKIIQKKPTKAGCEQTCVHKRDHHLQEIQNETAVFVNIKPALSDSEITVTESAEVAAMCSSLVCSHAVVREDSPAVGCAEEHQTPISVASNILDMHATGVLNKSINSHGNSMPGKYTMVTPCNLFKEDSSDPTSKGPGNMCVADSFVNVSTTPLCSKSVDLDNKSSCKLIKSEGQYADGQVMNMIEIPTSERQDLSIEYDNVRNVLDPSQAPYTPNSKGQTCISCLHCKTILVSGLEDSAWQRLTMKKKYLSGLAASDGTHQMSEHCEVTLLDVPLEHPLRSSSLIQTSRNIWVEEDGCVFEPLYCSKCGFKLCIGAHVLAGDRANIELVDMFLLLSSAVKLSHVDVETSQCFEVSPTEGICREEFSTRSNKRVYETQTLARPKVNSLLTVSQERDISYSRRCLTHVYLINVTKHITLGIILISSAYVCPTIFHLLAFIVDVQSSSARCSRKPQNSVEHLKLPRRE</sequence>
<keyword evidence="15" id="KW-0413">Isomerase</keyword>
<reference evidence="21" key="1">
    <citation type="submission" date="2021-08" db="EMBL/GenBank/DDBJ databases">
        <title>WGS assembly of Ceratopteris richardii.</title>
        <authorList>
            <person name="Marchant D.B."/>
            <person name="Chen G."/>
            <person name="Jenkins J."/>
            <person name="Shu S."/>
            <person name="Leebens-Mack J."/>
            <person name="Grimwood J."/>
            <person name="Schmutz J."/>
            <person name="Soltis P."/>
            <person name="Soltis D."/>
            <person name="Chen Z.-H."/>
        </authorList>
    </citation>
    <scope>NUCLEOTIDE SEQUENCE</scope>
    <source>
        <strain evidence="21">Whitten #5841</strain>
        <tissue evidence="21">Leaf</tissue>
    </source>
</reference>
<evidence type="ECO:0000256" key="13">
    <source>
        <dbReference type="ARBA" id="ARBA00023014"/>
    </source>
</evidence>
<dbReference type="OrthoDB" id="19182at2759"/>
<evidence type="ECO:0000256" key="11">
    <source>
        <dbReference type="ARBA" id="ARBA00022840"/>
    </source>
</evidence>
<keyword evidence="19" id="KW-0472">Membrane</keyword>
<accession>A0A8T2SZ75</accession>
<comment type="caution">
    <text evidence="21">The sequence shown here is derived from an EMBL/GenBank/DDBJ whole genome shotgun (WGS) entry which is preliminary data.</text>
</comment>
<keyword evidence="7" id="KW-0547">Nucleotide-binding</keyword>
<evidence type="ECO:0000256" key="7">
    <source>
        <dbReference type="ARBA" id="ARBA00022741"/>
    </source>
</evidence>
<dbReference type="GO" id="GO:0051539">
    <property type="term" value="F:4 iron, 4 sulfur cluster binding"/>
    <property type="evidence" value="ECO:0007669"/>
    <property type="project" value="UniProtKB-KW"/>
</dbReference>
<evidence type="ECO:0000256" key="16">
    <source>
        <dbReference type="ARBA" id="ARBA00023242"/>
    </source>
</evidence>
<dbReference type="CDD" id="cd18788">
    <property type="entry name" value="SF2_C_XPD"/>
    <property type="match status" value="1"/>
</dbReference>
<dbReference type="PANTHER" id="PTHR11472">
    <property type="entry name" value="DNA REPAIR DEAD HELICASE RAD3/XP-D SUBFAMILY MEMBER"/>
    <property type="match status" value="1"/>
</dbReference>
<dbReference type="GO" id="GO:0003678">
    <property type="term" value="F:DNA helicase activity"/>
    <property type="evidence" value="ECO:0007669"/>
    <property type="project" value="InterPro"/>
</dbReference>
<dbReference type="InterPro" id="IPR002464">
    <property type="entry name" value="DNA/RNA_helicase_DEAH_CS"/>
</dbReference>
<dbReference type="InterPro" id="IPR014013">
    <property type="entry name" value="Helic_SF1/SF2_ATP-bd_DinG/Rad3"/>
</dbReference>
<keyword evidence="12" id="KW-0408">Iron</keyword>
<evidence type="ECO:0000256" key="18">
    <source>
        <dbReference type="SAM" id="MobiDB-lite"/>
    </source>
</evidence>
<evidence type="ECO:0000256" key="4">
    <source>
        <dbReference type="ARBA" id="ARBA00022485"/>
    </source>
</evidence>
<keyword evidence="10" id="KW-0347">Helicase</keyword>
<keyword evidence="9" id="KW-0378">Hydrolase</keyword>
<dbReference type="Pfam" id="PF06733">
    <property type="entry name" value="DEAD_2"/>
    <property type="match status" value="1"/>
</dbReference>
<dbReference type="PROSITE" id="PS00690">
    <property type="entry name" value="DEAH_ATP_HELICASE"/>
    <property type="match status" value="1"/>
</dbReference>
<keyword evidence="16" id="KW-0539">Nucleus</keyword>
<dbReference type="GO" id="GO:0005634">
    <property type="term" value="C:nucleus"/>
    <property type="evidence" value="ECO:0007669"/>
    <property type="project" value="UniProtKB-SubCell"/>
</dbReference>
<feature type="region of interest" description="Disordered" evidence="18">
    <location>
        <begin position="174"/>
        <end position="197"/>
    </location>
</feature>
<dbReference type="GO" id="GO:0046872">
    <property type="term" value="F:metal ion binding"/>
    <property type="evidence" value="ECO:0007669"/>
    <property type="project" value="UniProtKB-KW"/>
</dbReference>
<gene>
    <name evidence="21" type="ORF">KP509_16G032600</name>
</gene>
<dbReference type="GO" id="GO:1990918">
    <property type="term" value="P:double-strand break repair involved in meiotic recombination"/>
    <property type="evidence" value="ECO:0007669"/>
    <property type="project" value="TreeGrafter"/>
</dbReference>
<keyword evidence="8" id="KW-0227">DNA damage</keyword>
<dbReference type="EMBL" id="CM035421">
    <property type="protein sequence ID" value="KAH7387612.1"/>
    <property type="molecule type" value="Genomic_DNA"/>
</dbReference>
<evidence type="ECO:0000313" key="21">
    <source>
        <dbReference type="EMBL" id="KAH7387612.1"/>
    </source>
</evidence>
<evidence type="ECO:0000256" key="2">
    <source>
        <dbReference type="ARBA" id="ARBA00004123"/>
    </source>
</evidence>
<dbReference type="FunFam" id="3.40.50.300:FF:000731">
    <property type="entry name" value="Fanconi anemia group J protein homolog"/>
    <property type="match status" value="1"/>
</dbReference>
<feature type="region of interest" description="Disordered" evidence="18">
    <location>
        <begin position="119"/>
        <end position="140"/>
    </location>
</feature>
<keyword evidence="5" id="KW-0150">Chloroplast</keyword>
<dbReference type="InterPro" id="IPR027417">
    <property type="entry name" value="P-loop_NTPase"/>
</dbReference>
<keyword evidence="19" id="KW-0812">Transmembrane</keyword>
<evidence type="ECO:0000256" key="1">
    <source>
        <dbReference type="ARBA" id="ARBA00001966"/>
    </source>
</evidence>
<evidence type="ECO:0000256" key="10">
    <source>
        <dbReference type="ARBA" id="ARBA00022806"/>
    </source>
</evidence>
<comment type="similarity">
    <text evidence="3">Belongs to the DEAD box helicase family. DEAH subfamily.</text>
</comment>
<keyword evidence="13" id="KW-0411">Iron-sulfur</keyword>
<dbReference type="InterPro" id="IPR006555">
    <property type="entry name" value="ATP-dep_Helicase_C"/>
</dbReference>
<organism evidence="21 22">
    <name type="scientific">Ceratopteris richardii</name>
    <name type="common">Triangle waterfern</name>
    <dbReference type="NCBI Taxonomy" id="49495"/>
    <lineage>
        <taxon>Eukaryota</taxon>
        <taxon>Viridiplantae</taxon>
        <taxon>Streptophyta</taxon>
        <taxon>Embryophyta</taxon>
        <taxon>Tracheophyta</taxon>
        <taxon>Polypodiopsida</taxon>
        <taxon>Polypodiidae</taxon>
        <taxon>Polypodiales</taxon>
        <taxon>Pteridineae</taxon>
        <taxon>Pteridaceae</taxon>
        <taxon>Parkerioideae</taxon>
        <taxon>Ceratopteris</taxon>
    </lineage>
</organism>
<proteinExistence type="inferred from homology"/>
<evidence type="ECO:0000256" key="8">
    <source>
        <dbReference type="ARBA" id="ARBA00022763"/>
    </source>
</evidence>
<name>A0A8T2SZ75_CERRI</name>
<evidence type="ECO:0000256" key="5">
    <source>
        <dbReference type="ARBA" id="ARBA00022528"/>
    </source>
</evidence>
<dbReference type="Gene3D" id="1.10.30.20">
    <property type="entry name" value="Bacterial XPD DNA helicase, FeS cluster domain"/>
    <property type="match status" value="1"/>
</dbReference>
<dbReference type="SUPFAM" id="SSF52540">
    <property type="entry name" value="P-loop containing nucleoside triphosphate hydrolases"/>
    <property type="match status" value="2"/>
</dbReference>
<comment type="subcellular location">
    <subcellularLocation>
        <location evidence="2">Nucleus</location>
    </subcellularLocation>
</comment>
<protein>
    <recommendedName>
        <fullName evidence="17">DNA 5'-3' helicase FANCJ</fullName>
    </recommendedName>
</protein>
<keyword evidence="4" id="KW-0004">4Fe-4S</keyword>
<dbReference type="Proteomes" id="UP000825935">
    <property type="component" value="Chromosome 16"/>
</dbReference>
<comment type="cofactor">
    <cofactor evidence="1">
        <name>[4Fe-4S] cluster</name>
        <dbReference type="ChEBI" id="CHEBI:49883"/>
    </cofactor>
</comment>